<dbReference type="GO" id="GO:1990904">
    <property type="term" value="C:ribonucleoprotein complex"/>
    <property type="evidence" value="ECO:0007669"/>
    <property type="project" value="UniProtKB-KW"/>
</dbReference>
<evidence type="ECO:0000256" key="3">
    <source>
        <dbReference type="ARBA" id="ARBA00022946"/>
    </source>
</evidence>
<evidence type="ECO:0000313" key="8">
    <source>
        <dbReference type="EMBL" id="WPK23905.1"/>
    </source>
</evidence>
<keyword evidence="9" id="KW-1185">Reference proteome</keyword>
<dbReference type="InterPro" id="IPR042831">
    <property type="entry name" value="Ribosomal_mL40_fung"/>
</dbReference>
<keyword evidence="5" id="KW-0496">Mitochondrion</keyword>
<comment type="similarity">
    <text evidence="2">Belongs to the mitochondrion-specific ribosomal protein mL40 family.</text>
</comment>
<reference evidence="8 9" key="1">
    <citation type="submission" date="2023-10" db="EMBL/GenBank/DDBJ databases">
        <title>Draft Genome Sequence of Candida saopaulonensis from a very Premature Infant with Sepsis.</title>
        <authorList>
            <person name="Ning Y."/>
            <person name="Dai R."/>
            <person name="Xiao M."/>
            <person name="Xu Y."/>
            <person name="Yan Q."/>
            <person name="Zhang L."/>
        </authorList>
    </citation>
    <scope>NUCLEOTIDE SEQUENCE [LARGE SCALE GENOMIC DNA]</scope>
    <source>
        <strain evidence="8 9">19XY460</strain>
    </source>
</reference>
<name>A0AAX4H5P9_9ASCO</name>
<dbReference type="FunFam" id="6.10.250.3440:FF:000001">
    <property type="entry name" value="Mitochondrial ribosomal protein L40"/>
    <property type="match status" value="1"/>
</dbReference>
<evidence type="ECO:0000256" key="7">
    <source>
        <dbReference type="ARBA" id="ARBA00035192"/>
    </source>
</evidence>
<dbReference type="GO" id="GO:0005739">
    <property type="term" value="C:mitochondrion"/>
    <property type="evidence" value="ECO:0007669"/>
    <property type="project" value="UniProtKB-SubCell"/>
</dbReference>
<gene>
    <name evidence="8" type="ORF">PUMCH_001155</name>
</gene>
<evidence type="ECO:0000256" key="6">
    <source>
        <dbReference type="ARBA" id="ARBA00023274"/>
    </source>
</evidence>
<proteinExistence type="inferred from homology"/>
<dbReference type="Proteomes" id="UP001338582">
    <property type="component" value="Chromosome 1"/>
</dbReference>
<dbReference type="GO" id="GO:0032543">
    <property type="term" value="P:mitochondrial translation"/>
    <property type="evidence" value="ECO:0007669"/>
    <property type="project" value="InterPro"/>
</dbReference>
<dbReference type="PANTHER" id="PTHR39150">
    <property type="entry name" value="54S RIBOSOMAL PROTEIN L28, MITOCHONDRIAL"/>
    <property type="match status" value="1"/>
</dbReference>
<dbReference type="GO" id="GO:0003735">
    <property type="term" value="F:structural constituent of ribosome"/>
    <property type="evidence" value="ECO:0007669"/>
    <property type="project" value="InterPro"/>
</dbReference>
<protein>
    <recommendedName>
        <fullName evidence="7">Large ribosomal subunit protein mL40</fullName>
    </recommendedName>
</protein>
<evidence type="ECO:0000256" key="1">
    <source>
        <dbReference type="ARBA" id="ARBA00004173"/>
    </source>
</evidence>
<dbReference type="RefSeq" id="XP_062876289.1">
    <property type="nucleotide sequence ID" value="XM_063020219.1"/>
</dbReference>
<sequence>MKISVQINPPSILCSSIMFAARKTNLAAVARTFARGKKIQNKKQGVNNASTQKVVNQLSALSATKKQPKLLKLCPEDLIKHKTITNAWNVFQRKQRTKEAEILAKQYESIKDAMTELKELSPELFEAALKKERKFFPLEYRVPVDYPPRNPWNYQVKKL</sequence>
<dbReference type="KEGG" id="asau:88172221"/>
<dbReference type="InterPro" id="IPR019192">
    <property type="entry name" value="Ribosomal_mL40"/>
</dbReference>
<dbReference type="PANTHER" id="PTHR39150:SF1">
    <property type="entry name" value="LARGE RIBOSOMAL SUBUNIT PROTEIN ML40"/>
    <property type="match status" value="1"/>
</dbReference>
<dbReference type="Gene3D" id="6.10.250.3440">
    <property type="match status" value="1"/>
</dbReference>
<dbReference type="Pfam" id="PF09812">
    <property type="entry name" value="MRP-L28"/>
    <property type="match status" value="1"/>
</dbReference>
<dbReference type="AlphaFoldDB" id="A0AAX4H5P9"/>
<evidence type="ECO:0000256" key="2">
    <source>
        <dbReference type="ARBA" id="ARBA00009360"/>
    </source>
</evidence>
<dbReference type="GeneID" id="88172221"/>
<evidence type="ECO:0000313" key="9">
    <source>
        <dbReference type="Proteomes" id="UP001338582"/>
    </source>
</evidence>
<keyword evidence="4" id="KW-0689">Ribosomal protein</keyword>
<evidence type="ECO:0000256" key="5">
    <source>
        <dbReference type="ARBA" id="ARBA00023128"/>
    </source>
</evidence>
<keyword evidence="6" id="KW-0687">Ribonucleoprotein</keyword>
<dbReference type="GO" id="GO:0005840">
    <property type="term" value="C:ribosome"/>
    <property type="evidence" value="ECO:0007669"/>
    <property type="project" value="UniProtKB-KW"/>
</dbReference>
<keyword evidence="3" id="KW-0809">Transit peptide</keyword>
<dbReference type="EMBL" id="CP138894">
    <property type="protein sequence ID" value="WPK23905.1"/>
    <property type="molecule type" value="Genomic_DNA"/>
</dbReference>
<evidence type="ECO:0000256" key="4">
    <source>
        <dbReference type="ARBA" id="ARBA00022980"/>
    </source>
</evidence>
<comment type="subcellular location">
    <subcellularLocation>
        <location evidence="1">Mitochondrion</location>
    </subcellularLocation>
</comment>
<accession>A0AAX4H5P9</accession>
<organism evidence="8 9">
    <name type="scientific">Australozyma saopauloensis</name>
    <dbReference type="NCBI Taxonomy" id="291208"/>
    <lineage>
        <taxon>Eukaryota</taxon>
        <taxon>Fungi</taxon>
        <taxon>Dikarya</taxon>
        <taxon>Ascomycota</taxon>
        <taxon>Saccharomycotina</taxon>
        <taxon>Pichiomycetes</taxon>
        <taxon>Metschnikowiaceae</taxon>
        <taxon>Australozyma</taxon>
    </lineage>
</organism>